<organism evidence="2 3">
    <name type="scientific">Cutaneotrichosporon oleaginosum</name>
    <dbReference type="NCBI Taxonomy" id="879819"/>
    <lineage>
        <taxon>Eukaryota</taxon>
        <taxon>Fungi</taxon>
        <taxon>Dikarya</taxon>
        <taxon>Basidiomycota</taxon>
        <taxon>Agaricomycotina</taxon>
        <taxon>Tremellomycetes</taxon>
        <taxon>Trichosporonales</taxon>
        <taxon>Trichosporonaceae</taxon>
        <taxon>Cutaneotrichosporon</taxon>
    </lineage>
</organism>
<dbReference type="Proteomes" id="UP000053611">
    <property type="component" value="Unassembled WGS sequence"/>
</dbReference>
<accession>A0A0J0XSI0</accession>
<sequence length="198" mass="21909">MLLPLLILLGFAAAHPLETPSPSITAVASTITAPPDPRLALEARTLSTTSISYPPGYHAPPGFWGVVWYVDWIPHMLEIPATMNVQEWRSAFSYSLYYAPNATGCVPTHVPLNARFVTPARVGWTYGPPPRCPRTSTRTKKTRTRWWPRTEVPGPEKTGAVGEPPKARNEADTEDGDEDDYMLLAGWYSDEDPYAVQA</sequence>
<feature type="region of interest" description="Disordered" evidence="1">
    <location>
        <begin position="128"/>
        <end position="181"/>
    </location>
</feature>
<keyword evidence="3" id="KW-1185">Reference proteome</keyword>
<evidence type="ECO:0000313" key="2">
    <source>
        <dbReference type="EMBL" id="KLT44046.1"/>
    </source>
</evidence>
<dbReference type="EMBL" id="KQ087190">
    <property type="protein sequence ID" value="KLT44046.1"/>
    <property type="molecule type" value="Genomic_DNA"/>
</dbReference>
<gene>
    <name evidence="2" type="ORF">CC85DRAFT_311385</name>
</gene>
<evidence type="ECO:0000313" key="3">
    <source>
        <dbReference type="Proteomes" id="UP000053611"/>
    </source>
</evidence>
<proteinExistence type="predicted"/>
<name>A0A0J0XSI0_9TREE</name>
<feature type="compositionally biased region" description="Basic residues" evidence="1">
    <location>
        <begin position="137"/>
        <end position="146"/>
    </location>
</feature>
<protein>
    <submittedName>
        <fullName evidence="2">Uncharacterized protein</fullName>
    </submittedName>
</protein>
<reference evidence="2 3" key="1">
    <citation type="submission" date="2015-03" db="EMBL/GenBank/DDBJ databases">
        <title>Genomics and transcriptomics of the oil-accumulating basidiomycete yeast T. oleaginosus allow insights into substrate utilization and the diverse evolutionary trajectories of mating systems in fungi.</title>
        <authorList>
            <consortium name="DOE Joint Genome Institute"/>
            <person name="Kourist R."/>
            <person name="Kracht O."/>
            <person name="Bracharz F."/>
            <person name="Lipzen A."/>
            <person name="Nolan M."/>
            <person name="Ohm R."/>
            <person name="Grigoriev I."/>
            <person name="Sun S."/>
            <person name="Heitman J."/>
            <person name="Bruck T."/>
            <person name="Nowrousian M."/>
        </authorList>
    </citation>
    <scope>NUCLEOTIDE SEQUENCE [LARGE SCALE GENOMIC DNA]</scope>
    <source>
        <strain evidence="2 3">IBC0246</strain>
    </source>
</reference>
<feature type="compositionally biased region" description="Acidic residues" evidence="1">
    <location>
        <begin position="172"/>
        <end position="181"/>
    </location>
</feature>
<dbReference type="AlphaFoldDB" id="A0A0J0XSI0"/>
<evidence type="ECO:0000256" key="1">
    <source>
        <dbReference type="SAM" id="MobiDB-lite"/>
    </source>
</evidence>